<sequence>MPGQVGLRRDRTDPAGRDGDLNTARVTTDRGQEERHIDLKDREIGHQRPQCADYPLLEGFPVRRQLPSGRVSLPHAAVTELGNPHPHLADGIITITPFTGVILRGLGCILGQQRHPNAPTAILELQQRIRHTPAIPRTGTSEQMLDPQHIPCDSLRGPEQLDLLATVQPVAQVDRATRHFRPGPTRQFTEFHYKTSDFVNTETHDHTLSTWTRHLTDTTYTGSNSGRPHHPPHDEPAQRATPSANPPEPHPTILSGGPTSRAPRKRTRLRLAVRRGVLITSKQRDDGRSLTRTAVLRAPQPAARSAKDRC</sequence>
<evidence type="ECO:0000313" key="3">
    <source>
        <dbReference type="Proteomes" id="UP000019150"/>
    </source>
</evidence>
<dbReference type="Proteomes" id="UP000019150">
    <property type="component" value="Chromosome"/>
</dbReference>
<reference evidence="2 3" key="1">
    <citation type="journal article" date="2014" name="Appl. Environ. Microbiol.">
        <title>Insights into the Microbial Degradation of Rubber and Gutta-Percha by Analysis of the Complete Genome of Nocardia nova SH22a.</title>
        <authorList>
            <person name="Luo Q."/>
            <person name="Hiessl S."/>
            <person name="Poehlein A."/>
            <person name="Daniel R."/>
            <person name="Steinbuchel A."/>
        </authorList>
    </citation>
    <scope>NUCLEOTIDE SEQUENCE [LARGE SCALE GENOMIC DNA]</scope>
    <source>
        <strain evidence="2">SH22a</strain>
    </source>
</reference>
<proteinExistence type="predicted"/>
<organism evidence="2 3">
    <name type="scientific">Nocardia nova SH22a</name>
    <dbReference type="NCBI Taxonomy" id="1415166"/>
    <lineage>
        <taxon>Bacteria</taxon>
        <taxon>Bacillati</taxon>
        <taxon>Actinomycetota</taxon>
        <taxon>Actinomycetes</taxon>
        <taxon>Mycobacteriales</taxon>
        <taxon>Nocardiaceae</taxon>
        <taxon>Nocardia</taxon>
    </lineage>
</organism>
<gene>
    <name evidence="2" type="ORF">NONO_c37600</name>
</gene>
<name>W5THA8_9NOCA</name>
<dbReference type="EMBL" id="CP006850">
    <property type="protein sequence ID" value="AHH18544.1"/>
    <property type="molecule type" value="Genomic_DNA"/>
</dbReference>
<accession>W5THA8</accession>
<keyword evidence="3" id="KW-1185">Reference proteome</keyword>
<feature type="compositionally biased region" description="Basic and acidic residues" evidence="1">
    <location>
        <begin position="7"/>
        <end position="20"/>
    </location>
</feature>
<dbReference type="AlphaFoldDB" id="W5THA8"/>
<evidence type="ECO:0000313" key="2">
    <source>
        <dbReference type="EMBL" id="AHH18544.1"/>
    </source>
</evidence>
<protein>
    <submittedName>
        <fullName evidence="2">Uncharacterized protein</fullName>
    </submittedName>
</protein>
<dbReference type="KEGG" id="nno:NONO_c37600"/>
<dbReference type="HOGENOM" id="CLU_896689_0_0_11"/>
<feature type="region of interest" description="Disordered" evidence="1">
    <location>
        <begin position="1"/>
        <end position="32"/>
    </location>
</feature>
<feature type="region of interest" description="Disordered" evidence="1">
    <location>
        <begin position="219"/>
        <end position="270"/>
    </location>
</feature>
<evidence type="ECO:0000256" key="1">
    <source>
        <dbReference type="SAM" id="MobiDB-lite"/>
    </source>
</evidence>